<dbReference type="InterPro" id="IPR036388">
    <property type="entry name" value="WH-like_DNA-bd_sf"/>
</dbReference>
<dbReference type="Gene3D" id="3.40.50.2300">
    <property type="match status" value="1"/>
</dbReference>
<dbReference type="InterPro" id="IPR001867">
    <property type="entry name" value="OmpR/PhoB-type_DNA-bd"/>
</dbReference>
<sequence length="246" mass="27980">MMDSMPSPPSPSPLPHVLVVEDESRIAELIRMNLEAKEFRVSLAGDGRSALALQRESPPDLVVLDLMLPDMDGFEVLQTLRLRQESLPVLILTARTSDEDRLQGLTLGADDYLGKPFSILELIARIQAILRRSQPARELPGRILCSGPFRINLVQLTVHRGRVDLQLTLREFRILEALVAHPGRAHSRRELIQMAWNVDARPLPRTVNVHIGTLRRKLGDSEARPFIQTLEREGYRWLLPVRRSKY</sequence>
<dbReference type="GO" id="GO:0042802">
    <property type="term" value="F:identical protein binding"/>
    <property type="evidence" value="ECO:0007669"/>
    <property type="project" value="UniProtKB-ARBA"/>
</dbReference>
<proteinExistence type="predicted"/>
<evidence type="ECO:0000313" key="12">
    <source>
        <dbReference type="EMBL" id="BDU74774.1"/>
    </source>
</evidence>
<dbReference type="GO" id="GO:0045893">
    <property type="term" value="P:positive regulation of DNA-templated transcription"/>
    <property type="evidence" value="ECO:0007669"/>
    <property type="project" value="UniProtKB-ARBA"/>
</dbReference>
<dbReference type="FunFam" id="3.40.50.2300:FF:000021">
    <property type="entry name" value="Two-component system response regulator KdpE"/>
    <property type="match status" value="1"/>
</dbReference>
<dbReference type="SMART" id="SM00448">
    <property type="entry name" value="REC"/>
    <property type="match status" value="1"/>
</dbReference>
<evidence type="ECO:0000256" key="6">
    <source>
        <dbReference type="ARBA" id="ARBA00023125"/>
    </source>
</evidence>
<evidence type="ECO:0000256" key="1">
    <source>
        <dbReference type="ARBA" id="ARBA00004496"/>
    </source>
</evidence>
<evidence type="ECO:0000313" key="13">
    <source>
        <dbReference type="Proteomes" id="UP001238179"/>
    </source>
</evidence>
<dbReference type="CDD" id="cd00383">
    <property type="entry name" value="trans_reg_C"/>
    <property type="match status" value="1"/>
</dbReference>
<keyword evidence="13" id="KW-1185">Reference proteome</keyword>
<dbReference type="Pfam" id="PF00486">
    <property type="entry name" value="Trans_reg_C"/>
    <property type="match status" value="1"/>
</dbReference>
<keyword evidence="4" id="KW-0902">Two-component regulatory system</keyword>
<organism evidence="12 13">
    <name type="scientific">Mesoterricola silvestris</name>
    <dbReference type="NCBI Taxonomy" id="2927979"/>
    <lineage>
        <taxon>Bacteria</taxon>
        <taxon>Pseudomonadati</taxon>
        <taxon>Acidobacteriota</taxon>
        <taxon>Holophagae</taxon>
        <taxon>Holophagales</taxon>
        <taxon>Holophagaceae</taxon>
        <taxon>Mesoterricola</taxon>
    </lineage>
</organism>
<accession>A0AA48GRF6</accession>
<evidence type="ECO:0000256" key="3">
    <source>
        <dbReference type="ARBA" id="ARBA00022553"/>
    </source>
</evidence>
<feature type="modified residue" description="4-aspartylphosphate" evidence="8">
    <location>
        <position position="65"/>
    </location>
</feature>
<reference evidence="13" key="1">
    <citation type="journal article" date="2023" name="Int. J. Syst. Evol. Microbiol.">
        <title>Mesoterricola silvestris gen. nov., sp. nov., Mesoterricola sediminis sp. nov., Geothrix oryzae sp. nov., Geothrix edaphica sp. nov., Geothrix rubra sp. nov., and Geothrix limicola sp. nov., six novel members of Acidobacteriota isolated from soils.</title>
        <authorList>
            <person name="Itoh H."/>
            <person name="Sugisawa Y."/>
            <person name="Mise K."/>
            <person name="Xu Z."/>
            <person name="Kuniyasu M."/>
            <person name="Ushijima N."/>
            <person name="Kawano K."/>
            <person name="Kobayashi E."/>
            <person name="Shiratori Y."/>
            <person name="Masuda Y."/>
            <person name="Senoo K."/>
        </authorList>
    </citation>
    <scope>NUCLEOTIDE SEQUENCE [LARGE SCALE GENOMIC DNA]</scope>
    <source>
        <strain evidence="13">W79</strain>
    </source>
</reference>
<dbReference type="GO" id="GO:0005829">
    <property type="term" value="C:cytosol"/>
    <property type="evidence" value="ECO:0007669"/>
    <property type="project" value="TreeGrafter"/>
</dbReference>
<dbReference type="PROSITE" id="PS51755">
    <property type="entry name" value="OMPR_PHOB"/>
    <property type="match status" value="1"/>
</dbReference>
<dbReference type="EMBL" id="AP027080">
    <property type="protein sequence ID" value="BDU74774.1"/>
    <property type="molecule type" value="Genomic_DNA"/>
</dbReference>
<dbReference type="SUPFAM" id="SSF52172">
    <property type="entry name" value="CheY-like"/>
    <property type="match status" value="1"/>
</dbReference>
<protein>
    <submittedName>
        <fullName evidence="12">DNA-binding response regulator</fullName>
    </submittedName>
</protein>
<feature type="domain" description="Response regulatory" evidence="10">
    <location>
        <begin position="16"/>
        <end position="130"/>
    </location>
</feature>
<keyword evidence="2" id="KW-0963">Cytoplasm</keyword>
<dbReference type="SUPFAM" id="SSF46894">
    <property type="entry name" value="C-terminal effector domain of the bipartite response regulators"/>
    <property type="match status" value="1"/>
</dbReference>
<dbReference type="AlphaFoldDB" id="A0AA48GRF6"/>
<evidence type="ECO:0000256" key="2">
    <source>
        <dbReference type="ARBA" id="ARBA00022490"/>
    </source>
</evidence>
<dbReference type="PANTHER" id="PTHR48111:SF1">
    <property type="entry name" value="TWO-COMPONENT RESPONSE REGULATOR ORR33"/>
    <property type="match status" value="1"/>
</dbReference>
<evidence type="ECO:0000256" key="5">
    <source>
        <dbReference type="ARBA" id="ARBA00023015"/>
    </source>
</evidence>
<dbReference type="KEGG" id="msil:METEAL_39480"/>
<dbReference type="SMART" id="SM00862">
    <property type="entry name" value="Trans_reg_C"/>
    <property type="match status" value="1"/>
</dbReference>
<feature type="DNA-binding region" description="OmpR/PhoB-type" evidence="9">
    <location>
        <begin position="141"/>
        <end position="239"/>
    </location>
</feature>
<dbReference type="PANTHER" id="PTHR48111">
    <property type="entry name" value="REGULATOR OF RPOS"/>
    <property type="match status" value="1"/>
</dbReference>
<evidence type="ECO:0000256" key="8">
    <source>
        <dbReference type="PROSITE-ProRule" id="PRU00169"/>
    </source>
</evidence>
<dbReference type="PROSITE" id="PS50110">
    <property type="entry name" value="RESPONSE_REGULATORY"/>
    <property type="match status" value="1"/>
</dbReference>
<evidence type="ECO:0000256" key="7">
    <source>
        <dbReference type="ARBA" id="ARBA00023163"/>
    </source>
</evidence>
<dbReference type="GO" id="GO:0000156">
    <property type="term" value="F:phosphorelay response regulator activity"/>
    <property type="evidence" value="ECO:0007669"/>
    <property type="project" value="TreeGrafter"/>
</dbReference>
<keyword evidence="3 8" id="KW-0597">Phosphoprotein</keyword>
<evidence type="ECO:0000256" key="4">
    <source>
        <dbReference type="ARBA" id="ARBA00023012"/>
    </source>
</evidence>
<comment type="subcellular location">
    <subcellularLocation>
        <location evidence="1">Cytoplasm</location>
    </subcellularLocation>
</comment>
<feature type="domain" description="OmpR/PhoB-type" evidence="11">
    <location>
        <begin position="141"/>
        <end position="239"/>
    </location>
</feature>
<evidence type="ECO:0000259" key="11">
    <source>
        <dbReference type="PROSITE" id="PS51755"/>
    </source>
</evidence>
<dbReference type="GO" id="GO:0000987">
    <property type="term" value="F:cis-regulatory region sequence-specific DNA binding"/>
    <property type="evidence" value="ECO:0007669"/>
    <property type="project" value="UniProtKB-ARBA"/>
</dbReference>
<evidence type="ECO:0000256" key="9">
    <source>
        <dbReference type="PROSITE-ProRule" id="PRU01091"/>
    </source>
</evidence>
<dbReference type="InterPro" id="IPR011006">
    <property type="entry name" value="CheY-like_superfamily"/>
</dbReference>
<dbReference type="Proteomes" id="UP001238179">
    <property type="component" value="Chromosome"/>
</dbReference>
<keyword evidence="7" id="KW-0804">Transcription</keyword>
<gene>
    <name evidence="12" type="ORF">METEAL_39480</name>
</gene>
<name>A0AA48GRF6_9BACT</name>
<dbReference type="InterPro" id="IPR016032">
    <property type="entry name" value="Sig_transdc_resp-reg_C-effctor"/>
</dbReference>
<dbReference type="Gene3D" id="6.10.250.690">
    <property type="match status" value="1"/>
</dbReference>
<keyword evidence="5" id="KW-0805">Transcription regulation</keyword>
<dbReference type="Gene3D" id="1.10.10.10">
    <property type="entry name" value="Winged helix-like DNA-binding domain superfamily/Winged helix DNA-binding domain"/>
    <property type="match status" value="1"/>
</dbReference>
<evidence type="ECO:0000259" key="10">
    <source>
        <dbReference type="PROSITE" id="PS50110"/>
    </source>
</evidence>
<dbReference type="InterPro" id="IPR001789">
    <property type="entry name" value="Sig_transdc_resp-reg_receiver"/>
</dbReference>
<dbReference type="GO" id="GO:0032993">
    <property type="term" value="C:protein-DNA complex"/>
    <property type="evidence" value="ECO:0007669"/>
    <property type="project" value="TreeGrafter"/>
</dbReference>
<dbReference type="Pfam" id="PF00072">
    <property type="entry name" value="Response_reg"/>
    <property type="match status" value="1"/>
</dbReference>
<keyword evidence="6 9" id="KW-0238">DNA-binding</keyword>
<dbReference type="CDD" id="cd17574">
    <property type="entry name" value="REC_OmpR"/>
    <property type="match status" value="1"/>
</dbReference>
<dbReference type="InterPro" id="IPR039420">
    <property type="entry name" value="WalR-like"/>
</dbReference>